<protein>
    <submittedName>
        <fullName evidence="3">Uncharacterized protein</fullName>
    </submittedName>
</protein>
<feature type="compositionally biased region" description="Low complexity" evidence="2">
    <location>
        <begin position="45"/>
        <end position="58"/>
    </location>
</feature>
<sequence>MISALGSPPTSHKLPNLSATEYYHNHHPPSNNSLAPPQGPSYPAIFTQQQPQSTISQPWLPPPPTPSASAGNLQPQPHSNSHLTSSSNSNSSVSNNNHNGVVAPQTTSHSIINQQSLFPDYTPSQPQQRQANPASAVYQLRHFYSAIRARALQQSQQRRAHHILHQQQQQQQQLLQQQQQQQQQQSSSSSSSGPTPQELDSFLGAIYTMMQQSSQPTTTTTSTSISSTTMESDFPPAPVELTSWMLKDTTSMTQAAAAVAALAAATDAETSPVWSTLGDDFSHSSEHDPSPALSDSLTFDELLSSCNPSPLFDDMPYSAVGGGGSLADVPLFGSYQPSSLIGQNKTPADKLTTAQQMSASAPSAMPTGFNDFTLFPEASTTTTTISSSVPTSTSTTTSSMQMTDGSVEYLFQALEAAVQGQPAPSATTTATSPMLWSDVGARPALYPSASAPALTTFQFTPSVTTSPSTSTSVPKSTTTLPDPAPAPPVASSSTSTSAQGNKRSSSRKTSVIGIKRRADAEELLPLDAPIQERSYKTPSATSRKDLATTAEKDTTTTAPGSPFPEDVIPEGLSAMEAKRLSNTLAARRSRHRKAEELRILHETIDSLKEEVQQWKRRCMRAEEERDEAVGKA</sequence>
<feature type="region of interest" description="Disordered" evidence="2">
    <location>
        <begin position="1"/>
        <end position="103"/>
    </location>
</feature>
<reference evidence="3" key="2">
    <citation type="journal article" date="2019" name="IMA Fungus">
        <title>Genome sequencing and comparison of five Tilletia species to identify candidate genes for the detection of regulated species infecting wheat.</title>
        <authorList>
            <person name="Nguyen H.D.T."/>
            <person name="Sultana T."/>
            <person name="Kesanakurti P."/>
            <person name="Hambleton S."/>
        </authorList>
    </citation>
    <scope>NUCLEOTIDE SEQUENCE</scope>
    <source>
        <strain evidence="3">DAOMC 236416</strain>
    </source>
</reference>
<evidence type="ECO:0000313" key="4">
    <source>
        <dbReference type="Proteomes" id="UP000077521"/>
    </source>
</evidence>
<name>A0A177TA54_9BASI</name>
<feature type="compositionally biased region" description="Polar residues" evidence="2">
    <location>
        <begin position="499"/>
        <end position="509"/>
    </location>
</feature>
<feature type="region of interest" description="Disordered" evidence="2">
    <location>
        <begin position="211"/>
        <end position="236"/>
    </location>
</feature>
<feature type="compositionally biased region" description="Low complexity" evidence="2">
    <location>
        <begin position="211"/>
        <end position="232"/>
    </location>
</feature>
<proteinExistence type="predicted"/>
<evidence type="ECO:0000313" key="3">
    <source>
        <dbReference type="EMBL" id="KAE8244167.1"/>
    </source>
</evidence>
<gene>
    <name evidence="3" type="ORF">A4X13_0g6786</name>
</gene>
<accession>A0A177TA54</accession>
<keyword evidence="1" id="KW-0175">Coiled coil</keyword>
<dbReference type="GO" id="GO:0003700">
    <property type="term" value="F:DNA-binding transcription factor activity"/>
    <property type="evidence" value="ECO:0007669"/>
    <property type="project" value="InterPro"/>
</dbReference>
<feature type="compositionally biased region" description="Low complexity" evidence="2">
    <location>
        <begin position="460"/>
        <end position="481"/>
    </location>
</feature>
<feature type="compositionally biased region" description="Low complexity" evidence="2">
    <location>
        <begin position="78"/>
        <end position="99"/>
    </location>
</feature>
<dbReference type="SUPFAM" id="SSF57959">
    <property type="entry name" value="Leucine zipper domain"/>
    <property type="match status" value="1"/>
</dbReference>
<dbReference type="InterPro" id="IPR046347">
    <property type="entry name" value="bZIP_sf"/>
</dbReference>
<feature type="region of interest" description="Disordered" evidence="2">
    <location>
        <begin position="153"/>
        <end position="199"/>
    </location>
</feature>
<feature type="region of interest" description="Disordered" evidence="2">
    <location>
        <begin position="460"/>
        <end position="565"/>
    </location>
</feature>
<feature type="compositionally biased region" description="Polar residues" evidence="2">
    <location>
        <begin position="67"/>
        <end position="77"/>
    </location>
</feature>
<dbReference type="CDD" id="cd12193">
    <property type="entry name" value="bZIP_GCN4"/>
    <property type="match status" value="1"/>
</dbReference>
<feature type="coiled-coil region" evidence="1">
    <location>
        <begin position="590"/>
        <end position="631"/>
    </location>
</feature>
<dbReference type="Proteomes" id="UP000077521">
    <property type="component" value="Unassembled WGS sequence"/>
</dbReference>
<dbReference type="AlphaFoldDB" id="A0A177TA54"/>
<feature type="compositionally biased region" description="Low complexity" evidence="2">
    <location>
        <begin position="166"/>
        <end position="192"/>
    </location>
</feature>
<dbReference type="EMBL" id="LWDF02000701">
    <property type="protein sequence ID" value="KAE8244167.1"/>
    <property type="molecule type" value="Genomic_DNA"/>
</dbReference>
<dbReference type="PROSITE" id="PS00036">
    <property type="entry name" value="BZIP_BASIC"/>
    <property type="match status" value="1"/>
</dbReference>
<evidence type="ECO:0000256" key="2">
    <source>
        <dbReference type="SAM" id="MobiDB-lite"/>
    </source>
</evidence>
<reference evidence="3" key="1">
    <citation type="submission" date="2016-04" db="EMBL/GenBank/DDBJ databases">
        <authorList>
            <person name="Nguyen H.D."/>
            <person name="Samba Siva P."/>
            <person name="Cullis J."/>
            <person name="Levesque C.A."/>
            <person name="Hambleton S."/>
        </authorList>
    </citation>
    <scope>NUCLEOTIDE SEQUENCE</scope>
    <source>
        <strain evidence="3">DAOMC 236416</strain>
    </source>
</reference>
<dbReference type="InterPro" id="IPR004827">
    <property type="entry name" value="bZIP"/>
</dbReference>
<feature type="compositionally biased region" description="Basic and acidic residues" evidence="2">
    <location>
        <begin position="542"/>
        <end position="554"/>
    </location>
</feature>
<dbReference type="Gene3D" id="3.30.160.60">
    <property type="entry name" value="Classic Zinc Finger"/>
    <property type="match status" value="1"/>
</dbReference>
<feature type="compositionally biased region" description="Low complexity" evidence="2">
    <location>
        <begin position="489"/>
        <end position="498"/>
    </location>
</feature>
<comment type="caution">
    <text evidence="3">The sequence shown here is derived from an EMBL/GenBank/DDBJ whole genome shotgun (WGS) entry which is preliminary data.</text>
</comment>
<organism evidence="3 4">
    <name type="scientific">Tilletia indica</name>
    <dbReference type="NCBI Taxonomy" id="43049"/>
    <lineage>
        <taxon>Eukaryota</taxon>
        <taxon>Fungi</taxon>
        <taxon>Dikarya</taxon>
        <taxon>Basidiomycota</taxon>
        <taxon>Ustilaginomycotina</taxon>
        <taxon>Exobasidiomycetes</taxon>
        <taxon>Tilletiales</taxon>
        <taxon>Tilletiaceae</taxon>
        <taxon>Tilletia</taxon>
    </lineage>
</organism>
<keyword evidence="4" id="KW-1185">Reference proteome</keyword>
<evidence type="ECO:0000256" key="1">
    <source>
        <dbReference type="SAM" id="Coils"/>
    </source>
</evidence>